<dbReference type="Pfam" id="PF16263">
    <property type="entry name" value="DUF4917"/>
    <property type="match status" value="1"/>
</dbReference>
<sequence>MTGVRIDDALADWGNLAKENWQSLLLGNGFSINVWSGFNYDSLLQVARQDDLEHQLNEESVTLFDHVGSSNFEDVLRILFHARMVDEQLGRPQGDEIEAIYQNTKRALADAVNYSHVAYGQFNAAAINEQLGGYDDVFTTNYDLIPYWSIMHEGVDRFRDFFWGADGVFELCNTEVFPRRTKIHYLHGAIHLVELPDGRTKKLATNQNGNLLELFDLNARDQFPLFISEGHWQQKLSRICKNDYLRFCFSNLSGLEGNAVIIGHSLHRDYDQHIIDAISQSSVDRLAIGVWPHQRAEVILDFKARIIEQLHQKSLDFFDSESHPLGSEVLRVEK</sequence>
<proteinExistence type="predicted"/>
<evidence type="ECO:0000313" key="1">
    <source>
        <dbReference type="EMBL" id="KFI20621.1"/>
    </source>
</evidence>
<gene>
    <name evidence="1" type="ORF">IB75_02075</name>
</gene>
<dbReference type="OrthoDB" id="828244at2"/>
<dbReference type="HOGENOM" id="CLU_068423_0_0_6"/>
<evidence type="ECO:0008006" key="3">
    <source>
        <dbReference type="Google" id="ProtNLM"/>
    </source>
</evidence>
<dbReference type="EMBL" id="JPGN01000013">
    <property type="protein sequence ID" value="KFI20621.1"/>
    <property type="molecule type" value="Genomic_DNA"/>
</dbReference>
<reference evidence="1 2" key="1">
    <citation type="submission" date="2014-07" db="EMBL/GenBank/DDBJ databases">
        <title>Comparative analysis of Nitrosococcus oceani genome inventories of strains from Pacific and Atlantic gyres.</title>
        <authorList>
            <person name="Lim C.K."/>
            <person name="Wang L."/>
            <person name="Sayavedra-Soto L.A."/>
            <person name="Klotz M.G."/>
        </authorList>
    </citation>
    <scope>NUCLEOTIDE SEQUENCE [LARGE SCALE GENOMIC DNA]</scope>
    <source>
        <strain evidence="1 2">C-27</strain>
    </source>
</reference>
<dbReference type="Proteomes" id="UP000028839">
    <property type="component" value="Unassembled WGS sequence"/>
</dbReference>
<accession>A0A0E2Z5H4</accession>
<dbReference type="InterPro" id="IPR032581">
    <property type="entry name" value="DUF4917"/>
</dbReference>
<dbReference type="AlphaFoldDB" id="A0A0E2Z5H4"/>
<name>A0A0E2Z5H4_9GAMM</name>
<protein>
    <recommendedName>
        <fullName evidence="3">DUF4917 domain-containing protein</fullName>
    </recommendedName>
</protein>
<evidence type="ECO:0000313" key="2">
    <source>
        <dbReference type="Proteomes" id="UP000028839"/>
    </source>
</evidence>
<comment type="caution">
    <text evidence="1">The sequence shown here is derived from an EMBL/GenBank/DDBJ whole genome shotgun (WGS) entry which is preliminary data.</text>
</comment>
<organism evidence="1 2">
    <name type="scientific">Nitrosococcus oceani C-27</name>
    <dbReference type="NCBI Taxonomy" id="314279"/>
    <lineage>
        <taxon>Bacteria</taxon>
        <taxon>Pseudomonadati</taxon>
        <taxon>Pseudomonadota</taxon>
        <taxon>Gammaproteobacteria</taxon>
        <taxon>Chromatiales</taxon>
        <taxon>Chromatiaceae</taxon>
        <taxon>Nitrosococcus</taxon>
    </lineage>
</organism>